<gene>
    <name evidence="15" type="ordered locus">Ferp_2315</name>
</gene>
<proteinExistence type="inferred from homology"/>
<evidence type="ECO:0000256" key="6">
    <source>
        <dbReference type="ARBA" id="ARBA00022847"/>
    </source>
</evidence>
<dbReference type="InterPro" id="IPR001734">
    <property type="entry name" value="Na/solute_symporter"/>
</dbReference>
<keyword evidence="11" id="KW-0739">Sodium transport</keyword>
<feature type="transmembrane region" description="Helical" evidence="14">
    <location>
        <begin position="185"/>
        <end position="206"/>
    </location>
</feature>
<sequence length="504" mass="55804">MTYEISWAVLVIYILAMLYIGYWSWKKTKTLEDYYIAGRQLGPWIIAFSFFGTYFSTAAFLGGGGSGFLFGFQWSAYLAFFHILFAILAWWLIAPRMRIFSEKLKSLTIPDFFEFRYNSKLARLVASVIIIIFFEFYMISIYKGAGNLFQEMLGVSYLAGILITVIPVIIYTAMGGFRSVAITDLIQGCIMLFGAILLFLLVMSYVGGWSEGIARLEEMKLLGKVPGTALTTLGGFGPPPILKAGMMVPFILSLTFAISIAQLSSPQLIIRFYAAKDERVITRGMIIGPVIIGIFALTVFSVGPFAWLVIPELVPEDQLMTYLKDPDLVVPFLVVNLFPPVVDAIILTAIVAAAMSTINSLLLVLATSLGRDILQVVKPDLRESTVVSITRVMTFVFAFIPLLLAINPPGIIVTIVGVSFSVITAAFLAPLVLGLYWKGGTGTAAWVSMVVATIVCVLWYIYYYRVYWIYPVVPGLLVSVPLFIILSLVTKKPPQEVIELLDKK</sequence>
<name>D3S1H5_FERPA</name>
<reference evidence="15 16" key="2">
    <citation type="journal article" date="2011" name="Stand. Genomic Sci.">
        <title>Complete genome sequence of Ferroglobus placidus AEDII12DO.</title>
        <authorList>
            <person name="Anderson I."/>
            <person name="Risso C."/>
            <person name="Holmes D."/>
            <person name="Lucas S."/>
            <person name="Copeland A."/>
            <person name="Lapidus A."/>
            <person name="Cheng J.F."/>
            <person name="Bruce D."/>
            <person name="Goodwin L."/>
            <person name="Pitluck S."/>
            <person name="Saunders E."/>
            <person name="Brettin T."/>
            <person name="Detter J.C."/>
            <person name="Han C."/>
            <person name="Tapia R."/>
            <person name="Larimer F."/>
            <person name="Land M."/>
            <person name="Hauser L."/>
            <person name="Woyke T."/>
            <person name="Lovley D."/>
            <person name="Kyrpides N."/>
            <person name="Ivanova N."/>
        </authorList>
    </citation>
    <scope>NUCLEOTIDE SEQUENCE [LARGE SCALE GENOMIC DNA]</scope>
    <source>
        <strain evidence="16">DSM 10642 / AEDII12DO</strain>
    </source>
</reference>
<comment type="similarity">
    <text evidence="2 13">Belongs to the sodium:solute symporter (SSF) (TC 2.A.21) family.</text>
</comment>
<feature type="transmembrane region" description="Helical" evidence="14">
    <location>
        <begin position="44"/>
        <end position="62"/>
    </location>
</feature>
<feature type="transmembrane region" description="Helical" evidence="14">
    <location>
        <begin position="344"/>
        <end position="365"/>
    </location>
</feature>
<keyword evidence="8" id="KW-0915">Sodium</keyword>
<keyword evidence="5 14" id="KW-0812">Transmembrane</keyword>
<dbReference type="Gene3D" id="1.20.1730.10">
    <property type="entry name" value="Sodium/glucose cotransporter"/>
    <property type="match status" value="1"/>
</dbReference>
<keyword evidence="7 14" id="KW-1133">Transmembrane helix</keyword>
<feature type="transmembrane region" description="Helical" evidence="14">
    <location>
        <begin position="468"/>
        <end position="489"/>
    </location>
</feature>
<dbReference type="eggNOG" id="arCOG01316">
    <property type="taxonomic scope" value="Archaea"/>
</dbReference>
<keyword evidence="9" id="KW-0406">Ion transport</keyword>
<keyword evidence="4" id="KW-1003">Cell membrane</keyword>
<reference evidence="16" key="1">
    <citation type="submission" date="2010-02" db="EMBL/GenBank/DDBJ databases">
        <title>Complete sequence of Ferroglobus placidus DSM 10642.</title>
        <authorList>
            <consortium name="US DOE Joint Genome Institute"/>
            <person name="Lucas S."/>
            <person name="Copeland A."/>
            <person name="Lapidus A."/>
            <person name="Cheng J.-F."/>
            <person name="Bruce D."/>
            <person name="Goodwin L."/>
            <person name="Pitluck S."/>
            <person name="Saunders E."/>
            <person name="Brettin T."/>
            <person name="Detter J.C."/>
            <person name="Han C."/>
            <person name="Tapia R."/>
            <person name="Larimer F."/>
            <person name="Land M."/>
            <person name="Hauser L."/>
            <person name="Kyrpides N."/>
            <person name="Ivanova N."/>
            <person name="Holmes D."/>
            <person name="Lovley D."/>
            <person name="Kyrpides N."/>
            <person name="Anderson I.J."/>
            <person name="Woyke T."/>
        </authorList>
    </citation>
    <scope>NUCLEOTIDE SEQUENCE [LARGE SCALE GENOMIC DNA]</scope>
    <source>
        <strain evidence="16">DSM 10642 / AEDII12DO</strain>
    </source>
</reference>
<feature type="transmembrane region" description="Helical" evidence="14">
    <location>
        <begin position="154"/>
        <end position="173"/>
    </location>
</feature>
<evidence type="ECO:0000256" key="3">
    <source>
        <dbReference type="ARBA" id="ARBA00022448"/>
    </source>
</evidence>
<dbReference type="GO" id="GO:0005298">
    <property type="term" value="F:proline:sodium symporter activity"/>
    <property type="evidence" value="ECO:0007669"/>
    <property type="project" value="InterPro"/>
</dbReference>
<dbReference type="PANTHER" id="PTHR48086:SF3">
    <property type="entry name" value="SODIUM_PROLINE SYMPORTER"/>
    <property type="match status" value="1"/>
</dbReference>
<evidence type="ECO:0000256" key="7">
    <source>
        <dbReference type="ARBA" id="ARBA00022989"/>
    </source>
</evidence>
<evidence type="ECO:0000256" key="14">
    <source>
        <dbReference type="SAM" id="Phobius"/>
    </source>
</evidence>
<dbReference type="Proteomes" id="UP000002613">
    <property type="component" value="Chromosome"/>
</dbReference>
<evidence type="ECO:0000256" key="13">
    <source>
        <dbReference type="RuleBase" id="RU362091"/>
    </source>
</evidence>
<comment type="catalytic activity">
    <reaction evidence="12">
        <text>L-proline(in) + Na(+)(in) = L-proline(out) + Na(+)(out)</text>
        <dbReference type="Rhea" id="RHEA:28967"/>
        <dbReference type="ChEBI" id="CHEBI:29101"/>
        <dbReference type="ChEBI" id="CHEBI:60039"/>
    </reaction>
</comment>
<keyword evidence="6" id="KW-0769">Symport</keyword>
<feature type="transmembrane region" description="Helical" evidence="14">
    <location>
        <begin position="284"/>
        <end position="310"/>
    </location>
</feature>
<feature type="transmembrane region" description="Helical" evidence="14">
    <location>
        <begin position="121"/>
        <end position="142"/>
    </location>
</feature>
<dbReference type="GeneID" id="8779855"/>
<evidence type="ECO:0000256" key="4">
    <source>
        <dbReference type="ARBA" id="ARBA00022475"/>
    </source>
</evidence>
<dbReference type="HOGENOM" id="CLU_018808_15_2_2"/>
<dbReference type="CDD" id="cd11475">
    <property type="entry name" value="SLC5sbd_PutP"/>
    <property type="match status" value="1"/>
</dbReference>
<comment type="subcellular location">
    <subcellularLocation>
        <location evidence="1">Cell membrane</location>
        <topology evidence="1">Multi-pass membrane protein</topology>
    </subcellularLocation>
</comment>
<dbReference type="EMBL" id="CP001899">
    <property type="protein sequence ID" value="ADC66439.1"/>
    <property type="molecule type" value="Genomic_DNA"/>
</dbReference>
<dbReference type="GO" id="GO:0005886">
    <property type="term" value="C:plasma membrane"/>
    <property type="evidence" value="ECO:0007669"/>
    <property type="project" value="UniProtKB-SubCell"/>
</dbReference>
<evidence type="ECO:0000313" key="16">
    <source>
        <dbReference type="Proteomes" id="UP000002613"/>
    </source>
</evidence>
<protein>
    <submittedName>
        <fullName evidence="15">SSS sodium solute transporter superfamily</fullName>
    </submittedName>
</protein>
<dbReference type="RefSeq" id="WP_012966776.1">
    <property type="nucleotide sequence ID" value="NC_013849.1"/>
</dbReference>
<feature type="transmembrane region" description="Helical" evidence="14">
    <location>
        <begin position="74"/>
        <end position="93"/>
    </location>
</feature>
<evidence type="ECO:0000313" key="15">
    <source>
        <dbReference type="EMBL" id="ADC66439.1"/>
    </source>
</evidence>
<keyword evidence="3" id="KW-0813">Transport</keyword>
<feature type="transmembrane region" description="Helical" evidence="14">
    <location>
        <begin position="444"/>
        <end position="462"/>
    </location>
</feature>
<feature type="transmembrane region" description="Helical" evidence="14">
    <location>
        <begin position="241"/>
        <end position="263"/>
    </location>
</feature>
<dbReference type="Pfam" id="PF00474">
    <property type="entry name" value="SSF"/>
    <property type="match status" value="1"/>
</dbReference>
<evidence type="ECO:0000256" key="2">
    <source>
        <dbReference type="ARBA" id="ARBA00006434"/>
    </source>
</evidence>
<dbReference type="OrthoDB" id="9779at2157"/>
<dbReference type="InterPro" id="IPR050277">
    <property type="entry name" value="Sodium:Solute_Symporter"/>
</dbReference>
<dbReference type="PaxDb" id="589924-Ferp_2315"/>
<keyword evidence="10 14" id="KW-0472">Membrane</keyword>
<dbReference type="GO" id="GO:0015824">
    <property type="term" value="P:proline transport"/>
    <property type="evidence" value="ECO:0007669"/>
    <property type="project" value="InterPro"/>
</dbReference>
<organism evidence="15 16">
    <name type="scientific">Ferroglobus placidus (strain DSM 10642 / AEDII12DO)</name>
    <dbReference type="NCBI Taxonomy" id="589924"/>
    <lineage>
        <taxon>Archaea</taxon>
        <taxon>Methanobacteriati</taxon>
        <taxon>Methanobacteriota</taxon>
        <taxon>Archaeoglobi</taxon>
        <taxon>Archaeoglobales</taxon>
        <taxon>Archaeoglobaceae</taxon>
        <taxon>Ferroglobus</taxon>
    </lineage>
</organism>
<dbReference type="InterPro" id="IPR011851">
    <property type="entry name" value="Na/Pro_symporter"/>
</dbReference>
<dbReference type="AlphaFoldDB" id="D3S1H5"/>
<dbReference type="NCBIfam" id="TIGR00813">
    <property type="entry name" value="sss"/>
    <property type="match status" value="1"/>
</dbReference>
<evidence type="ECO:0000256" key="5">
    <source>
        <dbReference type="ARBA" id="ARBA00022692"/>
    </source>
</evidence>
<accession>D3S1H5</accession>
<evidence type="ECO:0000256" key="1">
    <source>
        <dbReference type="ARBA" id="ARBA00004651"/>
    </source>
</evidence>
<dbReference type="GO" id="GO:0031402">
    <property type="term" value="F:sodium ion binding"/>
    <property type="evidence" value="ECO:0007669"/>
    <property type="project" value="InterPro"/>
</dbReference>
<keyword evidence="16" id="KW-1185">Reference proteome</keyword>
<dbReference type="InterPro" id="IPR038377">
    <property type="entry name" value="Na/Glc_symporter_sf"/>
</dbReference>
<dbReference type="PANTHER" id="PTHR48086">
    <property type="entry name" value="SODIUM/PROLINE SYMPORTER-RELATED"/>
    <property type="match status" value="1"/>
</dbReference>
<dbReference type="PROSITE" id="PS50283">
    <property type="entry name" value="NA_SOLUT_SYMP_3"/>
    <property type="match status" value="1"/>
</dbReference>
<dbReference type="STRING" id="589924.Ferp_2315"/>
<evidence type="ECO:0000256" key="8">
    <source>
        <dbReference type="ARBA" id="ARBA00023053"/>
    </source>
</evidence>
<evidence type="ECO:0000256" key="12">
    <source>
        <dbReference type="ARBA" id="ARBA00033708"/>
    </source>
</evidence>
<evidence type="ECO:0000256" key="10">
    <source>
        <dbReference type="ARBA" id="ARBA00023136"/>
    </source>
</evidence>
<feature type="transmembrane region" description="Helical" evidence="14">
    <location>
        <begin position="412"/>
        <end position="437"/>
    </location>
</feature>
<evidence type="ECO:0000256" key="11">
    <source>
        <dbReference type="ARBA" id="ARBA00023201"/>
    </source>
</evidence>
<feature type="transmembrane region" description="Helical" evidence="14">
    <location>
        <begin position="386"/>
        <end position="406"/>
    </location>
</feature>
<dbReference type="KEGG" id="fpl:Ferp_2315"/>
<evidence type="ECO:0000256" key="9">
    <source>
        <dbReference type="ARBA" id="ARBA00023065"/>
    </source>
</evidence>
<feature type="transmembrane region" description="Helical" evidence="14">
    <location>
        <begin position="6"/>
        <end position="23"/>
    </location>
</feature>